<feature type="site" description="Involved in the stabilization of negative charge on the oxyanion by the formation of the oxyanion hole" evidence="9">
    <location>
        <position position="116"/>
    </location>
</feature>
<dbReference type="SUPFAM" id="SSF56266">
    <property type="entry name" value="DmpA/ArgJ-like"/>
    <property type="match status" value="1"/>
</dbReference>
<dbReference type="HAMAP" id="MF_01106">
    <property type="entry name" value="ArgJ"/>
    <property type="match status" value="1"/>
</dbReference>
<dbReference type="NCBIfam" id="NF003802">
    <property type="entry name" value="PRK05388.1"/>
    <property type="match status" value="1"/>
</dbReference>
<feature type="chain" id="PRO_5044031418" description="Arginine biosynthesis bifunctional protein ArgJ alpha chain" evidence="9">
    <location>
        <begin position="1"/>
        <end position="189"/>
    </location>
</feature>
<keyword evidence="5 9" id="KW-0808">Transferase</keyword>
<dbReference type="GO" id="GO:0004358">
    <property type="term" value="F:L-glutamate N-acetyltransferase activity, acting on acetyl-L-ornithine as donor"/>
    <property type="evidence" value="ECO:0007669"/>
    <property type="project" value="UniProtKB-UniRule"/>
</dbReference>
<keyword evidence="4 9" id="KW-0028">Amino-acid biosynthesis</keyword>
<feature type="binding site" evidence="9">
    <location>
        <position position="406"/>
    </location>
    <ligand>
        <name>substrate</name>
    </ligand>
</feature>
<dbReference type="FunFam" id="3.60.70.12:FF:000001">
    <property type="entry name" value="Arginine biosynthesis bifunctional protein ArgJ, chloroplastic"/>
    <property type="match status" value="1"/>
</dbReference>
<evidence type="ECO:0000256" key="6">
    <source>
        <dbReference type="ARBA" id="ARBA00022813"/>
    </source>
</evidence>
<dbReference type="EC" id="2.3.1.1" evidence="9"/>
<comment type="pathway">
    <text evidence="9">Amino-acid biosynthesis; L-arginine biosynthesis; N(2)-acetyl-L-ornithine from L-glutamate: step 1/4.</text>
</comment>
<evidence type="ECO:0000256" key="9">
    <source>
        <dbReference type="HAMAP-Rule" id="MF_01106"/>
    </source>
</evidence>
<dbReference type="InterPro" id="IPR016117">
    <property type="entry name" value="ArgJ-like_dom_sf"/>
</dbReference>
<dbReference type="EC" id="2.3.1.35" evidence="9"/>
<dbReference type="Gene3D" id="3.60.70.12">
    <property type="entry name" value="L-amino peptidase D-ALA esterase/amidase"/>
    <property type="match status" value="1"/>
</dbReference>
<keyword evidence="3 9" id="KW-0055">Arginine biosynthesis</keyword>
<dbReference type="GO" id="GO:0006592">
    <property type="term" value="P:ornithine biosynthetic process"/>
    <property type="evidence" value="ECO:0007669"/>
    <property type="project" value="TreeGrafter"/>
</dbReference>
<dbReference type="AlphaFoldDB" id="A0AB33YZ15"/>
<comment type="similarity">
    <text evidence="1 9">Belongs to the ArgJ family.</text>
</comment>
<dbReference type="CDD" id="cd02152">
    <property type="entry name" value="OAT"/>
    <property type="match status" value="1"/>
</dbReference>
<name>A0AB33YZ15_9GAMM</name>
<sequence>MPVGGTVPLELKAISGVRIGTASVGISQTVRDDLTLFELTAQTQVAAVFTKNKFCAAPVTVAKKHLAEDFPRYLLINSGNANAGLGDAGLLTAQTCCAELASKVNAKETQVLPFSTGVIGEPLPVDKLVGGLQTAVDTLSEQHWQKAAAAIMTTDTCEKGCSCTLQLDGTEVTITGIAKGSGMIRPDMATMLSYVATDMPIGRKILEVMLKEAVDMSFNSISVDGDTSTNDAVVLMATAAADIEPIETQSDKRYPVFLAALKQLCSYLAEAIVRDGEGATKLINVQVEQAYTASDAKEVAYTVAHSPLVKTAFFASDPNWGRILAAVGRANIATINVDAVSIYLNDICIVKAGKRSADYTEEQGQKVMNQDEICVRICLAQGDCSSRVLTCDLSYDYVKINAEYRS</sequence>
<dbReference type="GO" id="GO:0004042">
    <property type="term" value="F:L-glutamate N-acetyltransferase activity"/>
    <property type="evidence" value="ECO:0007669"/>
    <property type="project" value="UniProtKB-UniRule"/>
</dbReference>
<evidence type="ECO:0000256" key="5">
    <source>
        <dbReference type="ARBA" id="ARBA00022679"/>
    </source>
</evidence>
<dbReference type="GO" id="GO:0005737">
    <property type="term" value="C:cytoplasm"/>
    <property type="evidence" value="ECO:0007669"/>
    <property type="project" value="UniProtKB-SubCell"/>
</dbReference>
<feature type="site" description="Involved in the stabilization of negative charge on the oxyanion by the formation of the oxyanion hole" evidence="9">
    <location>
        <position position="117"/>
    </location>
</feature>
<dbReference type="GO" id="GO:0006526">
    <property type="term" value="P:L-arginine biosynthetic process"/>
    <property type="evidence" value="ECO:0007669"/>
    <property type="project" value="UniProtKB-UniRule"/>
</dbReference>
<comment type="subunit">
    <text evidence="2 9">Heterotetramer of two alpha and two beta chains.</text>
</comment>
<reference evidence="10 11" key="1">
    <citation type="journal article" date="2013" name="Genome Announc.">
        <title>Genome Sequence of the Pyrene- and Fluoranthene-Degrading Bacterium Cycloclasticus sp. Strain PY97M.</title>
        <authorList>
            <person name="Cui Z."/>
            <person name="Xu G."/>
            <person name="Li Q."/>
            <person name="Gao W."/>
            <person name="Zheng L."/>
        </authorList>
    </citation>
    <scope>NUCLEOTIDE SEQUENCE [LARGE SCALE GENOMIC DNA]</scope>
    <source>
        <strain evidence="10 11">PY97M</strain>
    </source>
</reference>
<feature type="chain" id="PRO_5044031417" description="Arginine biosynthesis bifunctional protein ArgJ beta chain" evidence="9">
    <location>
        <begin position="190"/>
        <end position="406"/>
    </location>
</feature>
<evidence type="ECO:0000313" key="11">
    <source>
        <dbReference type="Proteomes" id="UP000015462"/>
    </source>
</evidence>
<dbReference type="Proteomes" id="UP000015462">
    <property type="component" value="Unassembled WGS sequence"/>
</dbReference>
<keyword evidence="6 9" id="KW-0068">Autocatalytic cleavage</keyword>
<dbReference type="FunFam" id="3.10.20.340:FF:000001">
    <property type="entry name" value="Arginine biosynthesis bifunctional protein ArgJ, chloroplastic"/>
    <property type="match status" value="1"/>
</dbReference>
<feature type="binding site" evidence="9">
    <location>
        <position position="277"/>
    </location>
    <ligand>
        <name>substrate</name>
    </ligand>
</feature>
<comment type="catalytic activity">
    <reaction evidence="9">
        <text>L-glutamate + acetyl-CoA = N-acetyl-L-glutamate + CoA + H(+)</text>
        <dbReference type="Rhea" id="RHEA:24292"/>
        <dbReference type="ChEBI" id="CHEBI:15378"/>
        <dbReference type="ChEBI" id="CHEBI:29985"/>
        <dbReference type="ChEBI" id="CHEBI:44337"/>
        <dbReference type="ChEBI" id="CHEBI:57287"/>
        <dbReference type="ChEBI" id="CHEBI:57288"/>
        <dbReference type="EC" id="2.3.1.1"/>
    </reaction>
</comment>
<evidence type="ECO:0000313" key="10">
    <source>
        <dbReference type="EMBL" id="EPD12226.1"/>
    </source>
</evidence>
<proteinExistence type="inferred from homology"/>
<evidence type="ECO:0000256" key="7">
    <source>
        <dbReference type="ARBA" id="ARBA00023315"/>
    </source>
</evidence>
<dbReference type="PANTHER" id="PTHR23100:SF0">
    <property type="entry name" value="ARGININE BIOSYNTHESIS BIFUNCTIONAL PROTEIN ARGJ, MITOCHONDRIAL"/>
    <property type="match status" value="1"/>
</dbReference>
<feature type="binding site" evidence="9">
    <location>
        <position position="179"/>
    </location>
    <ligand>
        <name>substrate</name>
    </ligand>
</feature>
<dbReference type="Pfam" id="PF01960">
    <property type="entry name" value="ArgJ"/>
    <property type="match status" value="1"/>
</dbReference>
<dbReference type="Gene3D" id="3.10.20.340">
    <property type="entry name" value="ArgJ beta chain, C-terminal domain"/>
    <property type="match status" value="1"/>
</dbReference>
<dbReference type="EMBL" id="ASHL01000012">
    <property type="protein sequence ID" value="EPD12226.1"/>
    <property type="molecule type" value="Genomic_DNA"/>
</dbReference>
<dbReference type="PANTHER" id="PTHR23100">
    <property type="entry name" value="ARGININE BIOSYNTHESIS BIFUNCTIONAL PROTEIN ARGJ"/>
    <property type="match status" value="1"/>
</dbReference>
<evidence type="ECO:0000256" key="8">
    <source>
        <dbReference type="ARBA" id="ARBA00049439"/>
    </source>
</evidence>
<dbReference type="NCBIfam" id="TIGR00120">
    <property type="entry name" value="ArgJ"/>
    <property type="match status" value="1"/>
</dbReference>
<comment type="pathway">
    <text evidence="9">Amino-acid biosynthesis; L-arginine biosynthesis; L-ornithine and N-acetyl-L-glutamate from L-glutamate and N(2)-acetyl-L-ornithine (cyclic): step 1/1.</text>
</comment>
<comment type="caution">
    <text evidence="10">The sequence shown here is derived from an EMBL/GenBank/DDBJ whole genome shotgun (WGS) entry which is preliminary data.</text>
</comment>
<keyword evidence="9" id="KW-0511">Multifunctional enzyme</keyword>
<dbReference type="InterPro" id="IPR002813">
    <property type="entry name" value="Arg_biosynth_ArgJ"/>
</dbReference>
<evidence type="ECO:0000256" key="4">
    <source>
        <dbReference type="ARBA" id="ARBA00022605"/>
    </source>
</evidence>
<keyword evidence="7 9" id="KW-0012">Acyltransferase</keyword>
<evidence type="ECO:0000256" key="1">
    <source>
        <dbReference type="ARBA" id="ARBA00006774"/>
    </source>
</evidence>
<comment type="function">
    <text evidence="9">Catalyzes two activities which are involved in the cyclic version of arginine biosynthesis: the synthesis of N-acetylglutamate from glutamate and acetyl-CoA as the acetyl donor, and of ornithine by transacetylation between N(2)-acetylornithine and glutamate.</text>
</comment>
<gene>
    <name evidence="9" type="primary">argJ</name>
    <name evidence="10" type="ORF">L196_10489</name>
</gene>
<feature type="active site" description="Nucleophile" evidence="9">
    <location>
        <position position="190"/>
    </location>
</feature>
<comment type="catalytic activity">
    <reaction evidence="8 9">
        <text>N(2)-acetyl-L-ornithine + L-glutamate = N-acetyl-L-glutamate + L-ornithine</text>
        <dbReference type="Rhea" id="RHEA:15349"/>
        <dbReference type="ChEBI" id="CHEBI:29985"/>
        <dbReference type="ChEBI" id="CHEBI:44337"/>
        <dbReference type="ChEBI" id="CHEBI:46911"/>
        <dbReference type="ChEBI" id="CHEBI:57805"/>
        <dbReference type="EC" id="2.3.1.35"/>
    </reaction>
</comment>
<keyword evidence="9" id="KW-0963">Cytoplasm</keyword>
<protein>
    <recommendedName>
        <fullName evidence="9">Arginine biosynthesis bifunctional protein ArgJ</fullName>
    </recommendedName>
    <domain>
        <recommendedName>
            <fullName evidence="9">Glutamate N-acetyltransferase</fullName>
            <ecNumber evidence="9">2.3.1.35</ecNumber>
        </recommendedName>
        <alternativeName>
            <fullName evidence="9">Ornithine acetyltransferase</fullName>
            <shortName evidence="9">OATase</shortName>
        </alternativeName>
        <alternativeName>
            <fullName evidence="9">Ornithine transacetylase</fullName>
        </alternativeName>
    </domain>
    <domain>
        <recommendedName>
            <fullName evidence="9">Amino-acid acetyltransferase</fullName>
            <ecNumber evidence="9">2.3.1.1</ecNumber>
        </recommendedName>
        <alternativeName>
            <fullName evidence="9">N-acetylglutamate synthase</fullName>
            <shortName evidence="9">AGSase</shortName>
        </alternativeName>
    </domain>
    <component>
        <recommendedName>
            <fullName evidence="9">Arginine biosynthesis bifunctional protein ArgJ alpha chain</fullName>
        </recommendedName>
    </component>
    <component>
        <recommendedName>
            <fullName evidence="9">Arginine biosynthesis bifunctional protein ArgJ beta chain</fullName>
        </recommendedName>
    </component>
</protein>
<evidence type="ECO:0000256" key="2">
    <source>
        <dbReference type="ARBA" id="ARBA00011475"/>
    </source>
</evidence>
<feature type="binding site" evidence="9">
    <location>
        <position position="401"/>
    </location>
    <ligand>
        <name>substrate</name>
    </ligand>
</feature>
<feature type="binding site" evidence="9">
    <location>
        <position position="190"/>
    </location>
    <ligand>
        <name>substrate</name>
    </ligand>
</feature>
<organism evidence="10 11">
    <name type="scientific">Cycloclasticus pugetii</name>
    <dbReference type="NCBI Taxonomy" id="34068"/>
    <lineage>
        <taxon>Bacteria</taxon>
        <taxon>Pseudomonadati</taxon>
        <taxon>Pseudomonadota</taxon>
        <taxon>Gammaproteobacteria</taxon>
        <taxon>Thiotrichales</taxon>
        <taxon>Piscirickettsiaceae</taxon>
        <taxon>Cycloclasticus</taxon>
    </lineage>
</organism>
<comment type="subcellular location">
    <subcellularLocation>
        <location evidence="9">Cytoplasm</location>
    </subcellularLocation>
</comment>
<evidence type="ECO:0000256" key="3">
    <source>
        <dbReference type="ARBA" id="ARBA00022571"/>
    </source>
</evidence>
<dbReference type="InterPro" id="IPR042195">
    <property type="entry name" value="ArgJ_beta_C"/>
</dbReference>
<keyword evidence="11" id="KW-1185">Reference proteome</keyword>
<accession>A0AB33YZ15</accession>
<dbReference type="RefSeq" id="WP_016390935.1">
    <property type="nucleotide sequence ID" value="NZ_KE646811.1"/>
</dbReference>
<feature type="binding site" evidence="9">
    <location>
        <position position="153"/>
    </location>
    <ligand>
        <name>substrate</name>
    </ligand>
</feature>
<feature type="site" description="Cleavage; by autolysis" evidence="9">
    <location>
        <begin position="189"/>
        <end position="190"/>
    </location>
</feature>